<protein>
    <submittedName>
        <fullName evidence="2">Uncharacterized protein</fullName>
    </submittedName>
</protein>
<accession>A0AAI9CY61</accession>
<evidence type="ECO:0000256" key="1">
    <source>
        <dbReference type="SAM" id="Phobius"/>
    </source>
</evidence>
<feature type="transmembrane region" description="Helical" evidence="1">
    <location>
        <begin position="126"/>
        <end position="142"/>
    </location>
</feature>
<name>A0AAI9CY61_9VIBR</name>
<feature type="transmembrane region" description="Helical" evidence="1">
    <location>
        <begin position="84"/>
        <end position="106"/>
    </location>
</feature>
<reference evidence="2" key="1">
    <citation type="submission" date="2023-10" db="EMBL/GenBank/DDBJ databases">
        <authorList>
            <consortium name="PulseNet: The National Subtyping Network for Foodborne Disease Surveillance"/>
        </authorList>
    </citation>
    <scope>NUCLEOTIDE SEQUENCE</scope>
    <source>
        <strain evidence="2">PNUSAV004886</strain>
    </source>
</reference>
<evidence type="ECO:0000313" key="2">
    <source>
        <dbReference type="EMBL" id="ELN6934530.1"/>
    </source>
</evidence>
<keyword evidence="1" id="KW-1133">Transmembrane helix</keyword>
<organism evidence="2 3">
    <name type="scientific">Vibrio navarrensis</name>
    <dbReference type="NCBI Taxonomy" id="29495"/>
    <lineage>
        <taxon>Bacteria</taxon>
        <taxon>Pseudomonadati</taxon>
        <taxon>Pseudomonadota</taxon>
        <taxon>Gammaproteobacteria</taxon>
        <taxon>Vibrionales</taxon>
        <taxon>Vibrionaceae</taxon>
        <taxon>Vibrio</taxon>
    </lineage>
</organism>
<sequence length="155" mass="17642">MPDLLGLLIQLLQLLEQAKLGWLANALLVLITLLSVVYFFAFVMFSPKVVRLAKLINAGFSAAKPKINEAMSSPYDYKFSENKVFLSVSLFMYYMYMIFMLFYALLFSGIASGILLDEKLPMTKSLLAYVCAIAFFAFARFFKCQGDKDLYKLRS</sequence>
<proteinExistence type="predicted"/>
<keyword evidence="1" id="KW-0472">Membrane</keyword>
<keyword evidence="1" id="KW-0812">Transmembrane</keyword>
<evidence type="ECO:0000313" key="3">
    <source>
        <dbReference type="Proteomes" id="UP001253463"/>
    </source>
</evidence>
<feature type="transmembrane region" description="Helical" evidence="1">
    <location>
        <begin position="27"/>
        <end position="45"/>
    </location>
</feature>
<comment type="caution">
    <text evidence="2">The sequence shown here is derived from an EMBL/GenBank/DDBJ whole genome shotgun (WGS) entry which is preliminary data.</text>
</comment>
<dbReference type="AlphaFoldDB" id="A0AAI9CY61"/>
<dbReference type="Proteomes" id="UP001253463">
    <property type="component" value="Unassembled WGS sequence"/>
</dbReference>
<dbReference type="EMBL" id="ABNSCA010000026">
    <property type="protein sequence ID" value="ELN6934530.1"/>
    <property type="molecule type" value="Genomic_DNA"/>
</dbReference>
<gene>
    <name evidence="2" type="ORF">RZY48_004030</name>
</gene>